<dbReference type="NCBIfam" id="TIGR00526">
    <property type="entry name" value="folB_dom"/>
    <property type="match status" value="1"/>
</dbReference>
<feature type="domain" description="Dihydroneopterin aldolase/epimerase" evidence="8">
    <location>
        <begin position="4"/>
        <end position="117"/>
    </location>
</feature>
<dbReference type="SUPFAM" id="SSF55620">
    <property type="entry name" value="Tetrahydrobiopterin biosynthesis enzymes-like"/>
    <property type="match status" value="1"/>
</dbReference>
<evidence type="ECO:0000256" key="3">
    <source>
        <dbReference type="ARBA" id="ARBA00005708"/>
    </source>
</evidence>
<dbReference type="UniPathway" id="UPA00077">
    <property type="reaction ID" value="UER00154"/>
</dbReference>
<dbReference type="GO" id="GO:0005737">
    <property type="term" value="C:cytoplasm"/>
    <property type="evidence" value="ECO:0007669"/>
    <property type="project" value="TreeGrafter"/>
</dbReference>
<dbReference type="GO" id="GO:0046656">
    <property type="term" value="P:folic acid biosynthetic process"/>
    <property type="evidence" value="ECO:0007669"/>
    <property type="project" value="UniProtKB-UniRule"/>
</dbReference>
<dbReference type="Proteomes" id="UP000549765">
    <property type="component" value="Unassembled WGS sequence"/>
</dbReference>
<dbReference type="EC" id="4.1.2.25" evidence="7"/>
<comment type="caution">
    <text evidence="9">The sequence shown here is derived from an EMBL/GenBank/DDBJ whole genome shotgun (WGS) entry which is preliminary data.</text>
</comment>
<sequence>MGAIRIHNLRFHTFNGVLPEERKNGQQIAIDVELDYPIETAVHNDDLSTTISYADVRADIDKFVHTHAYQLIESLANELLATLLHNYPTAPRITLKIRKFSVPMPGIFDDVEIEVSGTQND</sequence>
<dbReference type="Pfam" id="PF02152">
    <property type="entry name" value="FolB"/>
    <property type="match status" value="1"/>
</dbReference>
<dbReference type="SMART" id="SM00905">
    <property type="entry name" value="FolB"/>
    <property type="match status" value="1"/>
</dbReference>
<dbReference type="GO" id="GO:0046654">
    <property type="term" value="P:tetrahydrofolate biosynthetic process"/>
    <property type="evidence" value="ECO:0007669"/>
    <property type="project" value="UniProtKB-UniRule"/>
</dbReference>
<comment type="catalytic activity">
    <reaction evidence="1 7">
        <text>7,8-dihydroneopterin = 6-hydroxymethyl-7,8-dihydropterin + glycolaldehyde</text>
        <dbReference type="Rhea" id="RHEA:10540"/>
        <dbReference type="ChEBI" id="CHEBI:17001"/>
        <dbReference type="ChEBI" id="CHEBI:17071"/>
        <dbReference type="ChEBI" id="CHEBI:44841"/>
        <dbReference type="EC" id="4.1.2.25"/>
    </reaction>
</comment>
<dbReference type="AlphaFoldDB" id="A0A7X6N211"/>
<evidence type="ECO:0000256" key="4">
    <source>
        <dbReference type="ARBA" id="ARBA00022909"/>
    </source>
</evidence>
<comment type="similarity">
    <text evidence="3 7">Belongs to the DHNA family.</text>
</comment>
<dbReference type="NCBIfam" id="TIGR00525">
    <property type="entry name" value="folB"/>
    <property type="match status" value="1"/>
</dbReference>
<evidence type="ECO:0000313" key="10">
    <source>
        <dbReference type="Proteomes" id="UP000549765"/>
    </source>
</evidence>
<comment type="function">
    <text evidence="6 7">Catalyzes the conversion of 7,8-dihydroneopterin to 6-hydroxymethyl-7,8-dihydropterin.</text>
</comment>
<dbReference type="RefSeq" id="WP_168721642.1">
    <property type="nucleotide sequence ID" value="NZ_JAAXPN010000002.1"/>
</dbReference>
<keyword evidence="4 7" id="KW-0289">Folate biosynthesis</keyword>
<protein>
    <recommendedName>
        <fullName evidence="7">7,8-dihydroneopterin aldolase</fullName>
        <ecNumber evidence="7">4.1.2.25</ecNumber>
    </recommendedName>
</protein>
<dbReference type="GO" id="GO:0004150">
    <property type="term" value="F:dihydroneopterin aldolase activity"/>
    <property type="evidence" value="ECO:0007669"/>
    <property type="project" value="UniProtKB-UniRule"/>
</dbReference>
<proteinExistence type="inferred from homology"/>
<evidence type="ECO:0000256" key="1">
    <source>
        <dbReference type="ARBA" id="ARBA00001353"/>
    </source>
</evidence>
<gene>
    <name evidence="9" type="primary">folB</name>
    <name evidence="9" type="ORF">HF964_03335</name>
</gene>
<evidence type="ECO:0000256" key="5">
    <source>
        <dbReference type="ARBA" id="ARBA00023239"/>
    </source>
</evidence>
<keyword evidence="10" id="KW-1185">Reference proteome</keyword>
<evidence type="ECO:0000256" key="6">
    <source>
        <dbReference type="ARBA" id="ARBA00037702"/>
    </source>
</evidence>
<evidence type="ECO:0000256" key="7">
    <source>
        <dbReference type="RuleBase" id="RU362079"/>
    </source>
</evidence>
<keyword evidence="5 7" id="KW-0456">Lyase</keyword>
<accession>A0A7X6N211</accession>
<reference evidence="9 10" key="1">
    <citation type="submission" date="2020-04" db="EMBL/GenBank/DDBJ databases">
        <title>MicrobeNet Type strains.</title>
        <authorList>
            <person name="Nicholson A.C."/>
        </authorList>
    </citation>
    <scope>NUCLEOTIDE SEQUENCE [LARGE SCALE GENOMIC DNA]</scope>
    <source>
        <strain evidence="9 10">CCUG 61472</strain>
    </source>
</reference>
<dbReference type="PANTHER" id="PTHR42844">
    <property type="entry name" value="DIHYDRONEOPTERIN ALDOLASE 1-RELATED"/>
    <property type="match status" value="1"/>
</dbReference>
<name>A0A7X6N211_9LACO</name>
<organism evidence="9 10">
    <name type="scientific">Periweissella fabalis</name>
    <dbReference type="NCBI Taxonomy" id="1070421"/>
    <lineage>
        <taxon>Bacteria</taxon>
        <taxon>Bacillati</taxon>
        <taxon>Bacillota</taxon>
        <taxon>Bacilli</taxon>
        <taxon>Lactobacillales</taxon>
        <taxon>Lactobacillaceae</taxon>
        <taxon>Periweissella</taxon>
    </lineage>
</organism>
<evidence type="ECO:0000256" key="2">
    <source>
        <dbReference type="ARBA" id="ARBA00005013"/>
    </source>
</evidence>
<dbReference type="InterPro" id="IPR043133">
    <property type="entry name" value="GTP-CH-I_C/QueF"/>
</dbReference>
<dbReference type="PANTHER" id="PTHR42844:SF1">
    <property type="entry name" value="DIHYDRONEOPTERIN ALDOLASE 1-RELATED"/>
    <property type="match status" value="1"/>
</dbReference>
<dbReference type="InterPro" id="IPR006157">
    <property type="entry name" value="FolB_dom"/>
</dbReference>
<dbReference type="InterPro" id="IPR006156">
    <property type="entry name" value="Dihydroneopterin_aldolase"/>
</dbReference>
<comment type="pathway">
    <text evidence="2 7">Cofactor biosynthesis; tetrahydrofolate biosynthesis; 2-amino-4-hydroxy-6-hydroxymethyl-7,8-dihydropteridine diphosphate from 7,8-dihydroneopterin triphosphate: step 3/4.</text>
</comment>
<evidence type="ECO:0000313" key="9">
    <source>
        <dbReference type="EMBL" id="NKZ23842.1"/>
    </source>
</evidence>
<evidence type="ECO:0000259" key="8">
    <source>
        <dbReference type="SMART" id="SM00905"/>
    </source>
</evidence>
<dbReference type="EMBL" id="JAAXPN010000002">
    <property type="protein sequence ID" value="NKZ23842.1"/>
    <property type="molecule type" value="Genomic_DNA"/>
</dbReference>
<dbReference type="Gene3D" id="3.30.1130.10">
    <property type="match status" value="1"/>
</dbReference>